<evidence type="ECO:0000313" key="2">
    <source>
        <dbReference type="EMBL" id="ARS35998.1"/>
    </source>
</evidence>
<dbReference type="PROSITE" id="PS51318">
    <property type="entry name" value="TAT"/>
    <property type="match status" value="1"/>
</dbReference>
<dbReference type="InterPro" id="IPR005135">
    <property type="entry name" value="Endo/exonuclease/phosphatase"/>
</dbReference>
<dbReference type="InterPro" id="IPR050410">
    <property type="entry name" value="CCR4/nocturin_mRNA_transcr"/>
</dbReference>
<dbReference type="GO" id="GO:0000175">
    <property type="term" value="F:3'-5'-RNA exonuclease activity"/>
    <property type="evidence" value="ECO:0007669"/>
    <property type="project" value="TreeGrafter"/>
</dbReference>
<dbReference type="PANTHER" id="PTHR12121">
    <property type="entry name" value="CARBON CATABOLITE REPRESSOR PROTEIN 4"/>
    <property type="match status" value="1"/>
</dbReference>
<dbReference type="STRING" id="709015.GCA_000472485_02307"/>
<dbReference type="GO" id="GO:0004519">
    <property type="term" value="F:endonuclease activity"/>
    <property type="evidence" value="ECO:0007669"/>
    <property type="project" value="UniProtKB-KW"/>
</dbReference>
<evidence type="ECO:0000259" key="1">
    <source>
        <dbReference type="Pfam" id="PF03372"/>
    </source>
</evidence>
<dbReference type="SUPFAM" id="SSF56219">
    <property type="entry name" value="DNase I-like"/>
    <property type="match status" value="1"/>
</dbReference>
<name>A0A1X9YT15_9BACT</name>
<feature type="domain" description="Endonuclease/exonuclease/phosphatase" evidence="1">
    <location>
        <begin position="64"/>
        <end position="301"/>
    </location>
</feature>
<dbReference type="Pfam" id="PF03372">
    <property type="entry name" value="Exo_endo_phos"/>
    <property type="match status" value="1"/>
</dbReference>
<evidence type="ECO:0000313" key="3">
    <source>
        <dbReference type="Proteomes" id="UP000266292"/>
    </source>
</evidence>
<dbReference type="Gene3D" id="3.60.10.10">
    <property type="entry name" value="Endonuclease/exonuclease/phosphatase"/>
    <property type="match status" value="1"/>
</dbReference>
<dbReference type="OrthoDB" id="9793162at2"/>
<dbReference type="KEGG" id="pact:CA264_11430"/>
<dbReference type="RefSeq" id="WP_025607283.1">
    <property type="nucleotide sequence ID" value="NZ_CP021235.1"/>
</dbReference>
<dbReference type="AlphaFoldDB" id="A0A1X9YT15"/>
<keyword evidence="2" id="KW-0378">Hydrolase</keyword>
<dbReference type="PANTHER" id="PTHR12121:SF36">
    <property type="entry name" value="ENDONUCLEASE_EXONUCLEASE_PHOSPHATASE DOMAIN-CONTAINING PROTEIN"/>
    <property type="match status" value="1"/>
</dbReference>
<keyword evidence="2" id="KW-0540">Nuclease</keyword>
<dbReference type="Proteomes" id="UP000266292">
    <property type="component" value="Chromosome"/>
</dbReference>
<proteinExistence type="predicted"/>
<dbReference type="InterPro" id="IPR036691">
    <property type="entry name" value="Endo/exonu/phosph_ase_sf"/>
</dbReference>
<sequence length="315" mass="35304">MSEKHTFSRRSFVKGIGVAAAIPLLPQVLHAEDTAYAGKAGTPHKVLTCNIRVALPDDDAKGFGWGARKKLCVDVMRAQKPDIICMQEVLRVQNEDLKQAFPNFFSYGFEGPEMDAHTEGYHGIAKNPIFFLGQRYELLSAGSYWLSDTPHIGGSMSWGTARARHVNWVRLKDKKSGLDFRVVNLHLDHQSQEAREKQINMVMDEVKQYPAGYQQLLTGDFNVGVDNAVYEIIRNEGWTDSYAAIHGEGEAGFTVHSFQGEDYPKKDKRKKIDFIFHRGGGRALSANIIKDHKGNLYPSDHYFVAADLMLGAEKS</sequence>
<accession>A0A1X9YT15</accession>
<reference evidence="3" key="1">
    <citation type="submission" date="2017-05" db="EMBL/GenBank/DDBJ databases">
        <authorList>
            <person name="Ray J."/>
            <person name="Price M."/>
            <person name="Deutschbauer A."/>
        </authorList>
    </citation>
    <scope>NUCLEOTIDE SEQUENCE [LARGE SCALE GENOMIC DNA]</scope>
    <source>
        <strain evidence="3">DSM 19842</strain>
    </source>
</reference>
<dbReference type="EMBL" id="CP021235">
    <property type="protein sequence ID" value="ARS35998.1"/>
    <property type="molecule type" value="Genomic_DNA"/>
</dbReference>
<keyword evidence="2" id="KW-0255">Endonuclease</keyword>
<organism evidence="2 3">
    <name type="scientific">Pontibacter actiniarum</name>
    <dbReference type="NCBI Taxonomy" id="323450"/>
    <lineage>
        <taxon>Bacteria</taxon>
        <taxon>Pseudomonadati</taxon>
        <taxon>Bacteroidota</taxon>
        <taxon>Cytophagia</taxon>
        <taxon>Cytophagales</taxon>
        <taxon>Hymenobacteraceae</taxon>
        <taxon>Pontibacter</taxon>
    </lineage>
</organism>
<dbReference type="CDD" id="cd09083">
    <property type="entry name" value="EEP-1"/>
    <property type="match status" value="1"/>
</dbReference>
<dbReference type="InterPro" id="IPR006311">
    <property type="entry name" value="TAT_signal"/>
</dbReference>
<gene>
    <name evidence="2" type="ORF">CA264_11430</name>
</gene>
<keyword evidence="3" id="KW-1185">Reference proteome</keyword>
<protein>
    <submittedName>
        <fullName evidence="2">Endonuclease</fullName>
    </submittedName>
</protein>